<evidence type="ECO:0000256" key="3">
    <source>
        <dbReference type="ARBA" id="ARBA00023295"/>
    </source>
</evidence>
<dbReference type="InterPro" id="IPR022790">
    <property type="entry name" value="GH26_dom"/>
</dbReference>
<dbReference type="PROSITE" id="PS51764">
    <property type="entry name" value="GH26"/>
    <property type="match status" value="1"/>
</dbReference>
<feature type="domain" description="GH26" evidence="4">
    <location>
        <begin position="2"/>
        <end position="263"/>
    </location>
</feature>
<reference evidence="5" key="1">
    <citation type="journal article" date="2014" name="Front. Microbiol.">
        <title>High frequency of phylogenetically diverse reductive dehalogenase-homologous genes in deep subseafloor sedimentary metagenomes.</title>
        <authorList>
            <person name="Kawai M."/>
            <person name="Futagami T."/>
            <person name="Toyoda A."/>
            <person name="Takaki Y."/>
            <person name="Nishi S."/>
            <person name="Hori S."/>
            <person name="Arai W."/>
            <person name="Tsubouchi T."/>
            <person name="Morono Y."/>
            <person name="Uchiyama I."/>
            <person name="Ito T."/>
            <person name="Fujiyama A."/>
            <person name="Inagaki F."/>
            <person name="Takami H."/>
        </authorList>
    </citation>
    <scope>NUCLEOTIDE SEQUENCE</scope>
    <source>
        <strain evidence="5">Expedition CK06-06</strain>
    </source>
</reference>
<protein>
    <recommendedName>
        <fullName evidence="4">GH26 domain-containing protein</fullName>
    </recommendedName>
</protein>
<dbReference type="GO" id="GO:0006080">
    <property type="term" value="P:substituted mannan metabolic process"/>
    <property type="evidence" value="ECO:0007669"/>
    <property type="project" value="InterPro"/>
</dbReference>
<organism evidence="5">
    <name type="scientific">marine sediment metagenome</name>
    <dbReference type="NCBI Taxonomy" id="412755"/>
    <lineage>
        <taxon>unclassified sequences</taxon>
        <taxon>metagenomes</taxon>
        <taxon>ecological metagenomes</taxon>
    </lineage>
</organism>
<sequence>TPEARALLDLFYRITGKYTLTGQHNYPDTKDRNSRFAAKYIGQTPAVWSTDMGFAEDGDTDSYLARPDIVKEAIRQHKKGAIVTICWHAVPPTADEPVTFQPRGPVAPDSLASVQGQLLDEQFKDVLTPGTKLYNRWAAQVDSVAVYLIKLQEANVPVLWRPYHEMNGDWFWWGGRVGENSTIDLYLQLYDRLVKHHKLNNLVWVWSVDRPSTPIRKFSNFYPGNDYLDILSLDVYGSDYNQAYYDSLIFLSKGKPLVLGEVG</sequence>
<dbReference type="PRINTS" id="PR00739">
    <property type="entry name" value="GLHYDRLASE26"/>
</dbReference>
<accession>X1HWA8</accession>
<dbReference type="SUPFAM" id="SSF51445">
    <property type="entry name" value="(Trans)glycosidases"/>
    <property type="match status" value="1"/>
</dbReference>
<feature type="non-terminal residue" evidence="5">
    <location>
        <position position="263"/>
    </location>
</feature>
<evidence type="ECO:0000313" key="5">
    <source>
        <dbReference type="EMBL" id="GAH73747.1"/>
    </source>
</evidence>
<proteinExistence type="inferred from homology"/>
<keyword evidence="2" id="KW-0378">Hydrolase</keyword>
<feature type="non-terminal residue" evidence="5">
    <location>
        <position position="1"/>
    </location>
</feature>
<comment type="caution">
    <text evidence="5">The sequence shown here is derived from an EMBL/GenBank/DDBJ whole genome shotgun (WGS) entry which is preliminary data.</text>
</comment>
<evidence type="ECO:0000259" key="4">
    <source>
        <dbReference type="PROSITE" id="PS51764"/>
    </source>
</evidence>
<dbReference type="EMBL" id="BARU01031357">
    <property type="protein sequence ID" value="GAH73747.1"/>
    <property type="molecule type" value="Genomic_DNA"/>
</dbReference>
<keyword evidence="3" id="KW-0326">Glycosidase</keyword>
<comment type="similarity">
    <text evidence="1">Belongs to the glycosyl hydrolase 26 family.</text>
</comment>
<dbReference type="Gene3D" id="3.20.20.80">
    <property type="entry name" value="Glycosidases"/>
    <property type="match status" value="1"/>
</dbReference>
<dbReference type="PANTHER" id="PTHR40079:SF4">
    <property type="entry name" value="GH26 DOMAIN-CONTAINING PROTEIN-RELATED"/>
    <property type="match status" value="1"/>
</dbReference>
<gene>
    <name evidence="5" type="ORF">S03H2_49610</name>
</gene>
<dbReference type="InterPro" id="IPR017853">
    <property type="entry name" value="GH"/>
</dbReference>
<name>X1HWA8_9ZZZZ</name>
<evidence type="ECO:0000256" key="2">
    <source>
        <dbReference type="ARBA" id="ARBA00022801"/>
    </source>
</evidence>
<dbReference type="AlphaFoldDB" id="X1HWA8"/>
<dbReference type="GO" id="GO:0016985">
    <property type="term" value="F:mannan endo-1,4-beta-mannosidase activity"/>
    <property type="evidence" value="ECO:0007669"/>
    <property type="project" value="InterPro"/>
</dbReference>
<dbReference type="PANTHER" id="PTHR40079">
    <property type="entry name" value="MANNAN ENDO-1,4-BETA-MANNOSIDASE E-RELATED"/>
    <property type="match status" value="1"/>
</dbReference>
<dbReference type="InterPro" id="IPR000805">
    <property type="entry name" value="Glyco_hydro_26"/>
</dbReference>
<evidence type="ECO:0000256" key="1">
    <source>
        <dbReference type="ARBA" id="ARBA00007754"/>
    </source>
</evidence>
<dbReference type="Pfam" id="PF02156">
    <property type="entry name" value="Glyco_hydro_26"/>
    <property type="match status" value="1"/>
</dbReference>